<comment type="caution">
    <text evidence="6">The sequence shown here is derived from an EMBL/GenBank/DDBJ whole genome shotgun (WGS) entry which is preliminary data.</text>
</comment>
<protein>
    <recommendedName>
        <fullName evidence="8">Transglycosylase SLT domain-containing protein</fullName>
    </recommendedName>
</protein>
<keyword evidence="7" id="KW-1185">Reference proteome</keyword>
<evidence type="ECO:0000256" key="2">
    <source>
        <dbReference type="SAM" id="Coils"/>
    </source>
</evidence>
<dbReference type="Proteomes" id="UP000277007">
    <property type="component" value="Unassembled WGS sequence"/>
</dbReference>
<sequence length="2913" mass="303415">MSEEKIASLTVDGSGALSTLDQIGARMEAVGDRVESNSRRLASYGREFATIARSLGVYTDSWEKVKRVQEAAARAVDSGRISQEQANRIIAEAELRYDETARAAKAAAEAQVQAAAEMARATAATAQGLEQVRRQYDPAYAAAAKYRDEVARVSKVLEAAGVTGHEYTATLQAVAAALDPVTRAERQRAEETARAAEAQIQAQAALADELDRVRTRYDASYAEVKRYVEEMNRVTRVLELANVAEEERARILGEVAAAYDPMIRAEQERADAEQRAQAQAERATQEMIERERATQRAAAAQERFNTLLGVSTGGQKSSAARSASVFEDADREAQALQRLIDTLDPAAAAQRRFVDQQKQLDEALAGNKIDSSQHARLTKALQDQQAAFSGAARSATAHTRALQILSPQLSDIAVQAYSGTSALTILVQQGPQIFDGLMMAGKEAVVAAGRFAAMAAPVLAIGAALGTVAYGAARFNSDIREFDRTARLTSSAAGVMSGQFADFGDQVAVTAGVSQASAREIVTAYAATGRIGAGVLSDLTKATKDWALLTGRDTDEASADLAKLFSDPAKAVDELTSRYGLFDAAQARVIKNYQAQGNLERAQQLLLQGLEGRAAGASEKLTALEKGWRNLKTVVSDAVDDFARAQQGPSRQQQIQRVRWSLEGSGGYLTTAGRRADEEELARLERLESDDGVQAWAAALRAEFVRASQSVEEFARSVDPAIAAQQAYDNSSKDLAKAVELGVLPQQEATRLLGLYRRQLLDTIDPAQAFATEMERQARLMEKAAGRARDFEQERLATLQKRGAQPTDNLADAETTKINSGLDRKYAAEAADRHRVAQEAIIDARALAAATASLSQPAIIAAQAQATFFDVLRKTSDYRKAKQAEDDVYAKGMIEWSAQVDASVKSSELAVAAARRLSAAQAQGGDIAMAVAQAQNLYADQVARGVDPVRALALANADLQKSLAALSGQQAAWNRDLLEQITAARHLADAEGVSAAAVAEATIQNRVRAQVLKEGVPIESERARAIEAGIRALEAQNAAGRVNSTIRQGNRDLALARAEYELLGASNAERERAVAILKATQEVQDSADWQAVPQAARDAWVAQAGAVAEYQARVADATETSRSFASTIATGFEDALLSGAKLSDTMKSLAKDIEKVFLRGFVTKPLETWLTGTMTKLLSPSPVGDSAVMPVKAADPGGNLVRFQELASRAGASPVPVLVTNASGFTDLSATNATPLPVAVKSAAGLEALADQAAGKYGLDASLLKAVVTRESSWNPNAVNSRSGATGLGQVMPANWKPYGVTDPTDPAQNLDAAARILKEHLDRAGGDVSKALSTYSGHIKTSGDAYVSAVMATKGAYDRSTASMETAGRATTGVSDAQERALQAQLDAIEAQRSATDSTQTLTTTQQSWVDSALGMTSATKDASSVIEVQSRAVSHIGENAISAADRLSQAGDSAARFGAAAADGADSFLGGIQKLLGGASDWISGLFGSSSGSGQQQRVIRNADGSTSFAPASQGAGGSWLEAKVFGSGEAARPDASFVGPMPQQSGIAGWNPSWGQLLQGVGGIASGAMMATQKGATVGQKIGGGLTAAGGIAAMIPSGQIVGGVMMAAGALLSAVTGAKDRGTAYSRSNITLGANGKYALGSYAADNNGDPTKFNADASKVAKGLNDIIARLNLTATASNSFIDSKEKSAEQAALELLKGMRSGVPAISYAIAHETATSLDDMLAHLEFANGFQTQIKALRSSLSDLVAQFQTGVDAGNSLGKTLLDFVDNAQTVFAVSSGSKLPGFATGTLSAPSGWAVVGEEGPELVNLRGGERIWNARESARILAAQGEGRDDTIIHLRGSDELAAVRRALGTSGRVNPVTGLLGFDGGTASGSGGENAAHGETSSSTAGRDSAYGGGWGGSGGLGGRGIGAVLSDVASSLDSGLAAIAGTLANFAGWQAATPADTQAQTSALAGVAGLGMTAVAAGLSAIASELGPGITGMIEGLTGLKSTAPAVDTSLPGLSGRSGGALSPDVQATVSLLSDAIKADPSLSAALVGGMRVGGTDTNPMIGATVQDIVDTNGSAFGVYNGDHQQVLQQLDDAAQQLLTATGSIPAVLQRALDIANTVGAQMGLTPAISTRQAQVQAAQEQAARLQSKLDGVGLARARVSELNDIVVSLANNTFSPIGKDFDTLAADMQRASDAYVAAGQAVPDGLYGAMQQMLALGAVKKRLLDEVAGTTVETSPEEKAVEQLRGKWSTASTDLVKAFASVGIAGDELAAKLAEGYGNALRKEQAGYSQSLDVNLRKATGQEGYDSAVGLIDAYKAAVKDVNALWPEGADRAAQLAKVSGTLSASLSGLVKSGSITDTSLQSLIADFAATPDAVAAATAALSDLRAATAQATATFNSGVLARALTAVGNSRGAGLVTLNEQQRAELAAAKDAGRDTTQLQQVQAAERASQAFQLAQQDILGAYDQQISAQQDVITSLQEGAVAAATVARQFRQAFDSLALTDSSPLSDLDRLKEARRQFEAAVSSATSTTATDAERAAAQTQLQQLGPQLVQLARAYYATTNSQDYERVRAVFDQLGTLTGTTDGGTPEKQLEAAQSALKELQRQRADAAAIGQRQFGALSDLKNVLDQSYAYWQATLGPLLSRTNTTDTRPHYSAPAAVQSAWDGLSDTQHTGIARAMGWSGNLDEAFNIWLATDSGRARTFEAYTQQVAGGLRFSASDRVMAAWDALSAAQQADAAREAGYQGGVDAGLNAWAALGHGSALEAAILAKAKAAGIPGFARGTLDTPPGAVWVGEQGPELLWQGGGAAVASSADSLRIASSFTAVNDRLPLGIADLRPSNRLDEAALRNLAGEISRSRAEAQQDARTITSTIIVMMEKQIVALREENAELRRRVDKQGAELRIALSTPQYATKGR</sequence>
<dbReference type="InterPro" id="IPR023346">
    <property type="entry name" value="Lysozyme-like_dom_sf"/>
</dbReference>
<dbReference type="Pfam" id="PF01464">
    <property type="entry name" value="SLT"/>
    <property type="match status" value="1"/>
</dbReference>
<evidence type="ECO:0000313" key="6">
    <source>
        <dbReference type="EMBL" id="RTR16164.1"/>
    </source>
</evidence>
<evidence type="ECO:0000256" key="1">
    <source>
        <dbReference type="ARBA" id="ARBA00009387"/>
    </source>
</evidence>
<dbReference type="CDD" id="cd00254">
    <property type="entry name" value="LT-like"/>
    <property type="match status" value="1"/>
</dbReference>
<evidence type="ECO:0000259" key="4">
    <source>
        <dbReference type="Pfam" id="PF01464"/>
    </source>
</evidence>
<comment type="similarity">
    <text evidence="1">Belongs to the virb1 family.</text>
</comment>
<dbReference type="Pfam" id="PF06791">
    <property type="entry name" value="TMP_2"/>
    <property type="match status" value="1"/>
</dbReference>
<evidence type="ECO:0000259" key="5">
    <source>
        <dbReference type="Pfam" id="PF06791"/>
    </source>
</evidence>
<dbReference type="EMBL" id="RXMA01000027">
    <property type="protein sequence ID" value="RTR16164.1"/>
    <property type="molecule type" value="Genomic_DNA"/>
</dbReference>
<dbReference type="InterPro" id="IPR009628">
    <property type="entry name" value="Phage_tape_measure_N"/>
</dbReference>
<accession>A0A431VBU2</accession>
<dbReference type="RefSeq" id="WP_126619301.1">
    <property type="nucleotide sequence ID" value="NZ_JBHUCY010000066.1"/>
</dbReference>
<feature type="region of interest" description="Disordered" evidence="3">
    <location>
        <begin position="1880"/>
        <end position="1902"/>
    </location>
</feature>
<feature type="coiled-coil region" evidence="2">
    <location>
        <begin position="2871"/>
        <end position="2898"/>
    </location>
</feature>
<dbReference type="OrthoDB" id="7295432at2"/>
<feature type="coiled-coil region" evidence="2">
    <location>
        <begin position="262"/>
        <end position="303"/>
    </location>
</feature>
<feature type="domain" description="Transglycosylase SLT" evidence="4">
    <location>
        <begin position="1250"/>
        <end position="1337"/>
    </location>
</feature>
<dbReference type="Gene3D" id="1.10.530.10">
    <property type="match status" value="1"/>
</dbReference>
<dbReference type="InterPro" id="IPR008258">
    <property type="entry name" value="Transglycosylase_SLT_dom_1"/>
</dbReference>
<name>A0A431VBU2_9PROT</name>
<evidence type="ECO:0000256" key="3">
    <source>
        <dbReference type="SAM" id="MobiDB-lite"/>
    </source>
</evidence>
<feature type="domain" description="Bacteriophage tail tape measure N-terminal" evidence="5">
    <location>
        <begin position="389"/>
        <end position="591"/>
    </location>
</feature>
<organism evidence="6 7">
    <name type="scientific">Azospirillum griseum</name>
    <dbReference type="NCBI Taxonomy" id="2496639"/>
    <lineage>
        <taxon>Bacteria</taxon>
        <taxon>Pseudomonadati</taxon>
        <taxon>Pseudomonadota</taxon>
        <taxon>Alphaproteobacteria</taxon>
        <taxon>Rhodospirillales</taxon>
        <taxon>Azospirillaceae</taxon>
        <taxon>Azospirillum</taxon>
    </lineage>
</organism>
<keyword evidence="2" id="KW-0175">Coiled coil</keyword>
<proteinExistence type="inferred from homology"/>
<reference evidence="6 7" key="1">
    <citation type="submission" date="2018-12" db="EMBL/GenBank/DDBJ databases">
        <authorList>
            <person name="Yang Y."/>
        </authorList>
    </citation>
    <scope>NUCLEOTIDE SEQUENCE [LARGE SCALE GENOMIC DNA]</scope>
    <source>
        <strain evidence="6 7">L-25-5w-1</strain>
    </source>
</reference>
<dbReference type="SUPFAM" id="SSF53955">
    <property type="entry name" value="Lysozyme-like"/>
    <property type="match status" value="1"/>
</dbReference>
<gene>
    <name evidence="6" type="ORF">EJ903_21455</name>
</gene>
<evidence type="ECO:0008006" key="8">
    <source>
        <dbReference type="Google" id="ProtNLM"/>
    </source>
</evidence>
<evidence type="ECO:0000313" key="7">
    <source>
        <dbReference type="Proteomes" id="UP000277007"/>
    </source>
</evidence>